<dbReference type="STRING" id="1123237.Salmuc_05432"/>
<comment type="caution">
    <text evidence="1">The sequence shown here is derived from an EMBL/GenBank/DDBJ whole genome shotgun (WGS) entry which is preliminary data.</text>
</comment>
<evidence type="ECO:0000313" key="1">
    <source>
        <dbReference type="EMBL" id="EPX75794.1"/>
    </source>
</evidence>
<sequence length="42" mass="4630">MALYAANGGKIAWNILPFMGAIAEHQSQEIADKTRRGQIRTT</sequence>
<keyword evidence="2" id="KW-1185">Reference proteome</keyword>
<dbReference type="EMBL" id="APVH01000068">
    <property type="protein sequence ID" value="EPX75794.1"/>
    <property type="molecule type" value="Genomic_DNA"/>
</dbReference>
<reference evidence="2" key="1">
    <citation type="journal article" date="2014" name="Stand. Genomic Sci.">
        <title>Genome sequence of the exopolysaccharide-producing Salipiger mucosus type strain (DSM 16094(T)), a moderately halophilic member of the Roseobacter clade.</title>
        <authorList>
            <person name="Riedel T."/>
            <person name="Spring S."/>
            <person name="Fiebig A."/>
            <person name="Petersen J."/>
            <person name="Kyrpides N.C."/>
            <person name="Goker M."/>
            <person name="Klenk H.P."/>
        </authorList>
    </citation>
    <scope>NUCLEOTIDE SEQUENCE [LARGE SCALE GENOMIC DNA]</scope>
    <source>
        <strain evidence="2">DSM 16094</strain>
    </source>
</reference>
<dbReference type="RefSeq" id="WP_020041829.1">
    <property type="nucleotide sequence ID" value="NZ_KE557288.1"/>
</dbReference>
<evidence type="ECO:0000313" key="2">
    <source>
        <dbReference type="Proteomes" id="UP000015347"/>
    </source>
</evidence>
<gene>
    <name evidence="1" type="ORF">Salmuc_05432</name>
</gene>
<proteinExistence type="predicted"/>
<accession>S9RP57</accession>
<protein>
    <submittedName>
        <fullName evidence="1">Uncharacterized protein</fullName>
    </submittedName>
</protein>
<dbReference type="HOGENOM" id="CLU_3257614_0_0_5"/>
<dbReference type="AlphaFoldDB" id="S9RP57"/>
<name>S9RP57_9RHOB</name>
<dbReference type="Proteomes" id="UP000015347">
    <property type="component" value="Unassembled WGS sequence"/>
</dbReference>
<organism evidence="1 2">
    <name type="scientific">Salipiger mucosus DSM 16094</name>
    <dbReference type="NCBI Taxonomy" id="1123237"/>
    <lineage>
        <taxon>Bacteria</taxon>
        <taxon>Pseudomonadati</taxon>
        <taxon>Pseudomonadota</taxon>
        <taxon>Alphaproteobacteria</taxon>
        <taxon>Rhodobacterales</taxon>
        <taxon>Roseobacteraceae</taxon>
        <taxon>Salipiger</taxon>
    </lineage>
</organism>